<comment type="caution">
    <text evidence="1">The sequence shown here is derived from an EMBL/GenBank/DDBJ whole genome shotgun (WGS) entry which is preliminary data.</text>
</comment>
<name>A0ACB9Z4N4_9PEZI</name>
<protein>
    <submittedName>
        <fullName evidence="1">MFS general substrate transporter</fullName>
    </submittedName>
</protein>
<organism evidence="1 2">
    <name type="scientific">Hypoxylon rubiginosum</name>
    <dbReference type="NCBI Taxonomy" id="110542"/>
    <lineage>
        <taxon>Eukaryota</taxon>
        <taxon>Fungi</taxon>
        <taxon>Dikarya</taxon>
        <taxon>Ascomycota</taxon>
        <taxon>Pezizomycotina</taxon>
        <taxon>Sordariomycetes</taxon>
        <taxon>Xylariomycetidae</taxon>
        <taxon>Xylariales</taxon>
        <taxon>Hypoxylaceae</taxon>
        <taxon>Hypoxylon</taxon>
    </lineage>
</organism>
<gene>
    <name evidence="1" type="ORF">F4820DRAFT_248677</name>
</gene>
<dbReference type="Proteomes" id="UP001497700">
    <property type="component" value="Unassembled WGS sequence"/>
</dbReference>
<reference evidence="1 2" key="1">
    <citation type="journal article" date="2022" name="New Phytol.">
        <title>Ecological generalism drives hyperdiversity of secondary metabolite gene clusters in xylarialean endophytes.</title>
        <authorList>
            <person name="Franco M.E.E."/>
            <person name="Wisecaver J.H."/>
            <person name="Arnold A.E."/>
            <person name="Ju Y.M."/>
            <person name="Slot J.C."/>
            <person name="Ahrendt S."/>
            <person name="Moore L.P."/>
            <person name="Eastman K.E."/>
            <person name="Scott K."/>
            <person name="Konkel Z."/>
            <person name="Mondo S.J."/>
            <person name="Kuo A."/>
            <person name="Hayes R.D."/>
            <person name="Haridas S."/>
            <person name="Andreopoulos B."/>
            <person name="Riley R."/>
            <person name="LaButti K."/>
            <person name="Pangilinan J."/>
            <person name="Lipzen A."/>
            <person name="Amirebrahimi M."/>
            <person name="Yan J."/>
            <person name="Adam C."/>
            <person name="Keymanesh K."/>
            <person name="Ng V."/>
            <person name="Louie K."/>
            <person name="Northen T."/>
            <person name="Drula E."/>
            <person name="Henrissat B."/>
            <person name="Hsieh H.M."/>
            <person name="Youens-Clark K."/>
            <person name="Lutzoni F."/>
            <person name="Miadlikowska J."/>
            <person name="Eastwood D.C."/>
            <person name="Hamelin R.C."/>
            <person name="Grigoriev I.V."/>
            <person name="U'Ren J.M."/>
        </authorList>
    </citation>
    <scope>NUCLEOTIDE SEQUENCE [LARGE SCALE GENOMIC DNA]</scope>
    <source>
        <strain evidence="1 2">CBS 119005</strain>
    </source>
</reference>
<evidence type="ECO:0000313" key="2">
    <source>
        <dbReference type="Proteomes" id="UP001497700"/>
    </source>
</evidence>
<accession>A0ACB9Z4N4</accession>
<keyword evidence="2" id="KW-1185">Reference proteome</keyword>
<evidence type="ECO:0000313" key="1">
    <source>
        <dbReference type="EMBL" id="KAI4866476.1"/>
    </source>
</evidence>
<proteinExistence type="predicted"/>
<dbReference type="EMBL" id="MU393458">
    <property type="protein sequence ID" value="KAI4866476.1"/>
    <property type="molecule type" value="Genomic_DNA"/>
</dbReference>
<sequence length="590" mass="63673">MFLVKLLRVAVGAGPIDTPPTYRPDLVTSGSAQEPRGETSQAQIEVDVEKERATSVPVEAGTVAIEASQAIWGRKGRWLIIAGLCLIMIIYEIDNSTVYIYRNYASSEFEELSKLATLSTASTIIFAVAKPPFAKLSNVVGRGGTYLIAIGFYILAYIVMASARTFSAYAAGSVFYAVGQSATNLMNDVVIADLTTARYRAFAIALSFWPFLVTPWTAAFIVASVTAPTGIGWRWGIGMLAILMPFCASFIVTTLLYYQAKAEKEGLAPKPKVSLYEFCSQIDLGGVILFVGGLTLLLIPMTLAATTPSSWRTPWIDALIALGVLLLIALPFYEHYLAKHPVVPPRYFANRTIFLCCLLIAMDNVGFSATHTYIYAWVTVARGLAARDATFFTYTNGVTQCLVAIIIGLAMAKTRRYKWVCVSGAVIRLIGYGVMLRLRGSENSIAEITVVQLIQGIGSGMVGSTLLIPAQVVVTHSEMPQMTALIVCFAFVGGSVGSCIAGGIYTGTIESELWHYLGSSATAETVASLANSITGVLPEWGTPDRTALNFAFTEVMKYMTYAAVVPSSIALIGSLFMPNYELPDKNNLVE</sequence>